<gene>
    <name evidence="1" type="ORF">LCGC14_2092390</name>
</gene>
<dbReference type="EMBL" id="LAZR01025512">
    <property type="protein sequence ID" value="KKL71690.1"/>
    <property type="molecule type" value="Genomic_DNA"/>
</dbReference>
<evidence type="ECO:0008006" key="2">
    <source>
        <dbReference type="Google" id="ProtNLM"/>
    </source>
</evidence>
<accession>A0A0F9GQD9</accession>
<proteinExistence type="predicted"/>
<name>A0A0F9GQD9_9ZZZZ</name>
<organism evidence="1">
    <name type="scientific">marine sediment metagenome</name>
    <dbReference type="NCBI Taxonomy" id="412755"/>
    <lineage>
        <taxon>unclassified sequences</taxon>
        <taxon>metagenomes</taxon>
        <taxon>ecological metagenomes</taxon>
    </lineage>
</organism>
<protein>
    <recommendedName>
        <fullName evidence="2">Terminase large subunit gp17-like C-terminal domain-containing protein</fullName>
    </recommendedName>
</protein>
<dbReference type="AlphaFoldDB" id="A0A0F9GQD9"/>
<evidence type="ECO:0000313" key="1">
    <source>
        <dbReference type="EMBL" id="KKL71690.1"/>
    </source>
</evidence>
<comment type="caution">
    <text evidence="1">The sequence shown here is derived from an EMBL/GenBank/DDBJ whole genome shotgun (WGS) entry which is preliminary data.</text>
</comment>
<sequence>MTILCVPPLEEKPWPTLGPQVCAFIEEYLIHGPGDIRGEPARLDDETRALLYRMYEVFPKGHKQAGRRRFKRVGLSLRKGTAKKEKAAWIAACELHPDAPVRCVSWKGEEPVGGSVNDPYIPMVAYTEEQSDELAYSALLVILSEGPLASDFDIGLQRVMRKRGGGKAVSLATAPDSRDGARTTFQVFDETHRFTLPRLKEAHRTMMANIPKRRLADAWSLETTTASAPGEGSVAEATMDYARAVAEGKLTDSRLFFFHRQASDGHDLTTEKGVREAVIEASGPAAEWSDIEGIVEQWRDPTSDRNYLERVWLNRPVTLSSRAFNGAKWKKLARPDYVVPPGSPIVLGFDGSRREDSTALVGTEIMTGFQWLIGLWEKPLGLAGADWSVPGAEVDAAVELCFERWKVWRMYADPWGWGSELSNWASRWGTGKDGKVWEWRTNRWSITASIVQNYAVAIETGEITHDGNEDFRRHIGNACRRTLSIRDSDGVPLWVVTKERPDSPKKMDVAMAAILSWEARQDAVAAGMAKPPAAVLPIGDAGGKEDGARPEFAGIRKVTL</sequence>
<reference evidence="1" key="1">
    <citation type="journal article" date="2015" name="Nature">
        <title>Complex archaea that bridge the gap between prokaryotes and eukaryotes.</title>
        <authorList>
            <person name="Spang A."/>
            <person name="Saw J.H."/>
            <person name="Jorgensen S.L."/>
            <person name="Zaremba-Niedzwiedzka K."/>
            <person name="Martijn J."/>
            <person name="Lind A.E."/>
            <person name="van Eijk R."/>
            <person name="Schleper C."/>
            <person name="Guy L."/>
            <person name="Ettema T.J."/>
        </authorList>
    </citation>
    <scope>NUCLEOTIDE SEQUENCE</scope>
</reference>